<feature type="domain" description="Histidine kinase" evidence="12">
    <location>
        <begin position="239"/>
        <end position="449"/>
    </location>
</feature>
<evidence type="ECO:0000256" key="2">
    <source>
        <dbReference type="ARBA" id="ARBA00004141"/>
    </source>
</evidence>
<evidence type="ECO:0000256" key="8">
    <source>
        <dbReference type="ARBA" id="ARBA00022989"/>
    </source>
</evidence>
<dbReference type="EC" id="2.7.13.3" evidence="3"/>
<dbReference type="RefSeq" id="WP_068710069.1">
    <property type="nucleotide sequence ID" value="NZ_BAAAXQ010000034.1"/>
</dbReference>
<evidence type="ECO:0000256" key="7">
    <source>
        <dbReference type="ARBA" id="ARBA00022777"/>
    </source>
</evidence>
<evidence type="ECO:0000256" key="4">
    <source>
        <dbReference type="ARBA" id="ARBA00022553"/>
    </source>
</evidence>
<feature type="transmembrane region" description="Helical" evidence="11">
    <location>
        <begin position="149"/>
        <end position="167"/>
    </location>
</feature>
<dbReference type="Pfam" id="PF00512">
    <property type="entry name" value="HisKA"/>
    <property type="match status" value="1"/>
</dbReference>
<organism evidence="13 14">
    <name type="scientific">Tetragenococcus solitarius</name>
    <dbReference type="NCBI Taxonomy" id="71453"/>
    <lineage>
        <taxon>Bacteria</taxon>
        <taxon>Bacillati</taxon>
        <taxon>Bacillota</taxon>
        <taxon>Bacilli</taxon>
        <taxon>Lactobacillales</taxon>
        <taxon>Enterococcaceae</taxon>
        <taxon>Tetragenococcus</taxon>
    </lineage>
</organism>
<protein>
    <recommendedName>
        <fullName evidence="3">histidine kinase</fullName>
        <ecNumber evidence="3">2.7.13.3</ecNumber>
    </recommendedName>
</protein>
<evidence type="ECO:0000256" key="3">
    <source>
        <dbReference type="ARBA" id="ARBA00012438"/>
    </source>
</evidence>
<sequence length="457" mass="52575">MANRTSLRKIIIKLTLIELFYTIFILFTLIASFNLSINLGLIYPANHAERQLPALKEQFVNEKLRKKDIPSYYEYQLTENGSTSQTIPPKFAPLISKAKENGYSQTDSFIATRVFVDYKKENRELVLSYRLMATFVSEKLDRILPPPEIIYFVFFLLLWLSGFLLIIQHYVSRLRLELAKVSKINEEIKRMNLDYTKEKSQVREVQEMLDSLDNMNKHLKQALKKQWAAQQHQKELVQSVTHDIRTPITLVKGNLELLEENQMSTSQNEQLADLTNGVKRLEQYVEQLKVISGIMEENSTRKSIDSSVLREWINLATGLTKNHNMDLQILRQDTSTFAVDKKQLTNALQNVIVNSIEHSLPYSQLTLSFEDDSDKYRIIVQDQGSGFSSQALKQAAKRNFTTNNRSEEVHYGLGLSIVDEIVTHHNGKLKMENVLTDGKVVGAKVIMILYKANTLVI</sequence>
<dbReference type="InterPro" id="IPR005467">
    <property type="entry name" value="His_kinase_dom"/>
</dbReference>
<keyword evidence="4" id="KW-0597">Phosphoprotein</keyword>
<dbReference type="PROSITE" id="PS50109">
    <property type="entry name" value="HIS_KIN"/>
    <property type="match status" value="1"/>
</dbReference>
<dbReference type="InterPro" id="IPR003594">
    <property type="entry name" value="HATPase_dom"/>
</dbReference>
<reference evidence="13 14" key="1">
    <citation type="journal article" date="2019" name="Int. J. Syst. Evol. Microbiol.">
        <title>The Global Catalogue of Microorganisms (GCM) 10K type strain sequencing project: providing services to taxonomists for standard genome sequencing and annotation.</title>
        <authorList>
            <consortium name="The Broad Institute Genomics Platform"/>
            <consortium name="The Broad Institute Genome Sequencing Center for Infectious Disease"/>
            <person name="Wu L."/>
            <person name="Ma J."/>
        </authorList>
    </citation>
    <scope>NUCLEOTIDE SEQUENCE [LARGE SCALE GENOMIC DNA]</scope>
    <source>
        <strain evidence="13 14">JCM 8736</strain>
    </source>
</reference>
<keyword evidence="14" id="KW-1185">Reference proteome</keyword>
<dbReference type="Pfam" id="PF02518">
    <property type="entry name" value="HATPase_c"/>
    <property type="match status" value="1"/>
</dbReference>
<dbReference type="PRINTS" id="PR01780">
    <property type="entry name" value="LANTIREGPROT"/>
</dbReference>
<gene>
    <name evidence="13" type="ORF">GCM10019998_11380</name>
</gene>
<feature type="transmembrane region" description="Helical" evidence="11">
    <location>
        <begin position="20"/>
        <end position="43"/>
    </location>
</feature>
<keyword evidence="7 13" id="KW-0418">Kinase</keyword>
<comment type="caution">
    <text evidence="13">The sequence shown here is derived from an EMBL/GenBank/DDBJ whole genome shotgun (WGS) entry which is preliminary data.</text>
</comment>
<dbReference type="SUPFAM" id="SSF55874">
    <property type="entry name" value="ATPase domain of HSP90 chaperone/DNA topoisomerase II/histidine kinase"/>
    <property type="match status" value="1"/>
</dbReference>
<dbReference type="PANTHER" id="PTHR45528">
    <property type="entry name" value="SENSOR HISTIDINE KINASE CPXA"/>
    <property type="match status" value="1"/>
</dbReference>
<keyword evidence="6 11" id="KW-0812">Transmembrane</keyword>
<dbReference type="InterPro" id="IPR036890">
    <property type="entry name" value="HATPase_C_sf"/>
</dbReference>
<dbReference type="InterPro" id="IPR050398">
    <property type="entry name" value="HssS/ArlS-like"/>
</dbReference>
<proteinExistence type="predicted"/>
<dbReference type="Proteomes" id="UP001501577">
    <property type="component" value="Unassembled WGS sequence"/>
</dbReference>
<keyword evidence="9" id="KW-0902">Two-component regulatory system</keyword>
<name>A0ABN3Y3H7_9ENTE</name>
<evidence type="ECO:0000256" key="9">
    <source>
        <dbReference type="ARBA" id="ARBA00023012"/>
    </source>
</evidence>
<evidence type="ECO:0000256" key="10">
    <source>
        <dbReference type="ARBA" id="ARBA00023136"/>
    </source>
</evidence>
<dbReference type="SMART" id="SM00387">
    <property type="entry name" value="HATPase_c"/>
    <property type="match status" value="1"/>
</dbReference>
<dbReference type="InterPro" id="IPR036097">
    <property type="entry name" value="HisK_dim/P_sf"/>
</dbReference>
<dbReference type="InterPro" id="IPR008358">
    <property type="entry name" value="Sig_transdc_His_kin/Pase_MprB"/>
</dbReference>
<dbReference type="Gene3D" id="1.10.287.130">
    <property type="match status" value="1"/>
</dbReference>
<evidence type="ECO:0000259" key="12">
    <source>
        <dbReference type="PROSITE" id="PS50109"/>
    </source>
</evidence>
<keyword evidence="5" id="KW-0808">Transferase</keyword>
<evidence type="ECO:0000313" key="14">
    <source>
        <dbReference type="Proteomes" id="UP001501577"/>
    </source>
</evidence>
<evidence type="ECO:0000256" key="6">
    <source>
        <dbReference type="ARBA" id="ARBA00022692"/>
    </source>
</evidence>
<dbReference type="SUPFAM" id="SSF47384">
    <property type="entry name" value="Homodimeric domain of signal transducing histidine kinase"/>
    <property type="match status" value="1"/>
</dbReference>
<dbReference type="GO" id="GO:0016301">
    <property type="term" value="F:kinase activity"/>
    <property type="evidence" value="ECO:0007669"/>
    <property type="project" value="UniProtKB-KW"/>
</dbReference>
<evidence type="ECO:0000256" key="1">
    <source>
        <dbReference type="ARBA" id="ARBA00000085"/>
    </source>
</evidence>
<keyword evidence="8 11" id="KW-1133">Transmembrane helix</keyword>
<evidence type="ECO:0000256" key="11">
    <source>
        <dbReference type="SAM" id="Phobius"/>
    </source>
</evidence>
<comment type="subcellular location">
    <subcellularLocation>
        <location evidence="2">Membrane</location>
        <topology evidence="2">Multi-pass membrane protein</topology>
    </subcellularLocation>
</comment>
<dbReference type="Gene3D" id="3.30.565.10">
    <property type="entry name" value="Histidine kinase-like ATPase, C-terminal domain"/>
    <property type="match status" value="1"/>
</dbReference>
<evidence type="ECO:0000313" key="13">
    <source>
        <dbReference type="EMBL" id="GAA3016878.1"/>
    </source>
</evidence>
<dbReference type="InterPro" id="IPR003661">
    <property type="entry name" value="HisK_dim/P_dom"/>
</dbReference>
<accession>A0ABN3Y3H7</accession>
<dbReference type="EMBL" id="BAAAXQ010000034">
    <property type="protein sequence ID" value="GAA3016878.1"/>
    <property type="molecule type" value="Genomic_DNA"/>
</dbReference>
<dbReference type="PANTHER" id="PTHR45528:SF8">
    <property type="entry name" value="HISTIDINE KINASE"/>
    <property type="match status" value="1"/>
</dbReference>
<dbReference type="CDD" id="cd00082">
    <property type="entry name" value="HisKA"/>
    <property type="match status" value="1"/>
</dbReference>
<comment type="catalytic activity">
    <reaction evidence="1">
        <text>ATP + protein L-histidine = ADP + protein N-phospho-L-histidine.</text>
        <dbReference type="EC" id="2.7.13.3"/>
    </reaction>
</comment>
<dbReference type="SMART" id="SM00388">
    <property type="entry name" value="HisKA"/>
    <property type="match status" value="1"/>
</dbReference>
<evidence type="ECO:0000256" key="5">
    <source>
        <dbReference type="ARBA" id="ARBA00022679"/>
    </source>
</evidence>
<keyword evidence="10 11" id="KW-0472">Membrane</keyword>